<protein>
    <submittedName>
        <fullName evidence="1">Uncharacterized protein</fullName>
    </submittedName>
</protein>
<name>A0A840YT68_9SPHN</name>
<comment type="caution">
    <text evidence="1">The sequence shown here is derived from an EMBL/GenBank/DDBJ whole genome shotgun (WGS) entry which is preliminary data.</text>
</comment>
<dbReference type="AlphaFoldDB" id="A0A840YT68"/>
<evidence type="ECO:0000313" key="1">
    <source>
        <dbReference type="EMBL" id="MBB5712874.1"/>
    </source>
</evidence>
<keyword evidence="2" id="KW-1185">Reference proteome</keyword>
<proteinExistence type="predicted"/>
<dbReference type="EMBL" id="JACIJF010000029">
    <property type="protein sequence ID" value="MBB5712874.1"/>
    <property type="molecule type" value="Genomic_DNA"/>
</dbReference>
<gene>
    <name evidence="1" type="ORF">FHT02_004135</name>
</gene>
<sequence>MRTLFAYQDDVVAPVAPLDYGVETRALRFVEISLVALRYATMIYRGQVAAVEEAAAERQELMGWTPPGGIDVPKWRC</sequence>
<dbReference type="Proteomes" id="UP000527143">
    <property type="component" value="Unassembled WGS sequence"/>
</dbReference>
<reference evidence="1 2" key="1">
    <citation type="submission" date="2020-08" db="EMBL/GenBank/DDBJ databases">
        <title>Genomic Encyclopedia of Type Strains, Phase IV (KMG-IV): sequencing the most valuable type-strain genomes for metagenomic binning, comparative biology and taxonomic classification.</title>
        <authorList>
            <person name="Goeker M."/>
        </authorList>
    </citation>
    <scope>NUCLEOTIDE SEQUENCE [LARGE SCALE GENOMIC DNA]</scope>
    <source>
        <strain evidence="1 2">DSM 26736</strain>
    </source>
</reference>
<evidence type="ECO:0000313" key="2">
    <source>
        <dbReference type="Proteomes" id="UP000527143"/>
    </source>
</evidence>
<accession>A0A840YT68</accession>
<organism evidence="1 2">
    <name type="scientific">Sphingomonas xinjiangensis</name>
    <dbReference type="NCBI Taxonomy" id="643568"/>
    <lineage>
        <taxon>Bacteria</taxon>
        <taxon>Pseudomonadati</taxon>
        <taxon>Pseudomonadota</taxon>
        <taxon>Alphaproteobacteria</taxon>
        <taxon>Sphingomonadales</taxon>
        <taxon>Sphingomonadaceae</taxon>
        <taxon>Sphingomonas</taxon>
    </lineage>
</organism>